<reference evidence="1 2" key="1">
    <citation type="submission" date="2023-02" db="EMBL/GenBank/DDBJ databases">
        <title>Genome sequence of Paenibacillus kyungheensis KACC 18744.</title>
        <authorList>
            <person name="Kim S."/>
            <person name="Heo J."/>
            <person name="Kwon S.-W."/>
        </authorList>
    </citation>
    <scope>NUCLEOTIDE SEQUENCE [LARGE SCALE GENOMIC DNA]</scope>
    <source>
        <strain evidence="1 2">KACC 18744</strain>
    </source>
</reference>
<dbReference type="AlphaFoldDB" id="A0AAX3LWY8"/>
<dbReference type="EMBL" id="CP117416">
    <property type="protein sequence ID" value="WCT54218.1"/>
    <property type="molecule type" value="Genomic_DNA"/>
</dbReference>
<accession>A0AAX3LWY8</accession>
<name>A0AAX3LWY8_9BACL</name>
<gene>
    <name evidence="1" type="ORF">PQ456_13500</name>
</gene>
<dbReference type="Proteomes" id="UP001220509">
    <property type="component" value="Chromosome"/>
</dbReference>
<protein>
    <recommendedName>
        <fullName evidence="3">Lanthionine synthetase-like protein</fullName>
    </recommendedName>
</protein>
<dbReference type="RefSeq" id="WP_273612760.1">
    <property type="nucleotide sequence ID" value="NZ_CP117416.1"/>
</dbReference>
<evidence type="ECO:0008006" key="3">
    <source>
        <dbReference type="Google" id="ProtNLM"/>
    </source>
</evidence>
<evidence type="ECO:0000313" key="1">
    <source>
        <dbReference type="EMBL" id="WCT54218.1"/>
    </source>
</evidence>
<proteinExistence type="predicted"/>
<organism evidence="1 2">
    <name type="scientific">Paenibacillus kyungheensis</name>
    <dbReference type="NCBI Taxonomy" id="1452732"/>
    <lineage>
        <taxon>Bacteria</taxon>
        <taxon>Bacillati</taxon>
        <taxon>Bacillota</taxon>
        <taxon>Bacilli</taxon>
        <taxon>Bacillales</taxon>
        <taxon>Paenibacillaceae</taxon>
        <taxon>Paenibacillus</taxon>
    </lineage>
</organism>
<keyword evidence="2" id="KW-1185">Reference proteome</keyword>
<dbReference type="KEGG" id="pka:PQ456_13500"/>
<sequence>MSPRSLLQQGLAIIADCQKQTGDIWDAHYGTASIAASFLAKSSSITTEVAQAIINQAEQMVREHTQESNAALLVESVPVTYAEALSIILPALDANIDQLHWVGHNVIYTAVSLLAIRELEAWGSLEHITHIQQLIQAFDRTIAGRSWIGYKASEVKRLEITATDSFPSIESPAQLSAFILQELAETDPIYIAEAHHDLIGHTLTFSHALNILHDLGQSSLFRRGLYPLLQMCKVLRASRHWDGHTTDTHSLYSPVDRLPLQQAIPVLFRYTDIEFWQQNLAKADWDYGHHFKFVWSYNDHMQRAPQWSQATNIPFHCLIHGIQEENR</sequence>
<evidence type="ECO:0000313" key="2">
    <source>
        <dbReference type="Proteomes" id="UP001220509"/>
    </source>
</evidence>